<dbReference type="SUPFAM" id="SSF54427">
    <property type="entry name" value="NTF2-like"/>
    <property type="match status" value="1"/>
</dbReference>
<dbReference type="EMBL" id="BMZH01000002">
    <property type="protein sequence ID" value="GHA86225.1"/>
    <property type="molecule type" value="Genomic_DNA"/>
</dbReference>
<evidence type="ECO:0000313" key="3">
    <source>
        <dbReference type="Proteomes" id="UP000634004"/>
    </source>
</evidence>
<feature type="domain" description="SnoaL-like" evidence="1">
    <location>
        <begin position="12"/>
        <end position="133"/>
    </location>
</feature>
<comment type="caution">
    <text evidence="2">The sequence shown here is derived from an EMBL/GenBank/DDBJ whole genome shotgun (WGS) entry which is preliminary data.</text>
</comment>
<dbReference type="Proteomes" id="UP000634004">
    <property type="component" value="Unassembled WGS sequence"/>
</dbReference>
<dbReference type="Gene3D" id="3.10.450.50">
    <property type="match status" value="1"/>
</dbReference>
<evidence type="ECO:0000313" key="2">
    <source>
        <dbReference type="EMBL" id="GHA86225.1"/>
    </source>
</evidence>
<name>A0A8J3CMC6_9PROT</name>
<proteinExistence type="predicted"/>
<dbReference type="InterPro" id="IPR037401">
    <property type="entry name" value="SnoaL-like"/>
</dbReference>
<organism evidence="2 3">
    <name type="scientific">Algimonas arctica</name>
    <dbReference type="NCBI Taxonomy" id="1479486"/>
    <lineage>
        <taxon>Bacteria</taxon>
        <taxon>Pseudomonadati</taxon>
        <taxon>Pseudomonadota</taxon>
        <taxon>Alphaproteobacteria</taxon>
        <taxon>Maricaulales</taxon>
        <taxon>Robiginitomaculaceae</taxon>
        <taxon>Algimonas</taxon>
    </lineage>
</organism>
<accession>A0A8J3CMC6</accession>
<dbReference type="CDD" id="cd00531">
    <property type="entry name" value="NTF2_like"/>
    <property type="match status" value="1"/>
</dbReference>
<evidence type="ECO:0000259" key="1">
    <source>
        <dbReference type="Pfam" id="PF13577"/>
    </source>
</evidence>
<dbReference type="Pfam" id="PF13577">
    <property type="entry name" value="SnoaL_4"/>
    <property type="match status" value="1"/>
</dbReference>
<reference evidence="2" key="2">
    <citation type="submission" date="2020-09" db="EMBL/GenBank/DDBJ databases">
        <authorList>
            <person name="Sun Q."/>
            <person name="Kim S."/>
        </authorList>
    </citation>
    <scope>NUCLEOTIDE SEQUENCE</scope>
    <source>
        <strain evidence="2">KCTC 32513</strain>
    </source>
</reference>
<protein>
    <recommendedName>
        <fullName evidence="1">SnoaL-like domain-containing protein</fullName>
    </recommendedName>
</protein>
<dbReference type="AlphaFoldDB" id="A0A8J3CMC6"/>
<reference evidence="2" key="1">
    <citation type="journal article" date="2014" name="Int. J. Syst. Evol. Microbiol.">
        <title>Complete genome sequence of Corynebacterium casei LMG S-19264T (=DSM 44701T), isolated from a smear-ripened cheese.</title>
        <authorList>
            <consortium name="US DOE Joint Genome Institute (JGI-PGF)"/>
            <person name="Walter F."/>
            <person name="Albersmeier A."/>
            <person name="Kalinowski J."/>
            <person name="Ruckert C."/>
        </authorList>
    </citation>
    <scope>NUCLEOTIDE SEQUENCE</scope>
    <source>
        <strain evidence="2">KCTC 32513</strain>
    </source>
</reference>
<keyword evidence="3" id="KW-1185">Reference proteome</keyword>
<dbReference type="InterPro" id="IPR032710">
    <property type="entry name" value="NTF2-like_dom_sf"/>
</dbReference>
<sequence>MMYKNTIESVIAKQDISDVIMRYARAIDRADGPLLHSCYWDDAIEEHGNSYTGPARDYIDGAMERLMKGGDVMMHHVGNIHIEFDGPFAWVETYLLTFARFSKDGEKWDTMTGGRVFDKFECRDGEWRIRHRKIALDWNRDEPMSEGWCLGLFKPEDPRMNMGEKGKGDLTYTRF</sequence>
<gene>
    <name evidence="2" type="ORF">GCM10009069_06790</name>
</gene>
<dbReference type="RefSeq" id="WP_189495422.1">
    <property type="nucleotide sequence ID" value="NZ_BMZH01000002.1"/>
</dbReference>